<dbReference type="UniPathway" id="UPA00219"/>
<keyword evidence="16" id="KW-0046">Antibiotic resistance</keyword>
<comment type="catalytic activity">
    <reaction evidence="21">
        <text>[GlcNAc-(1-&gt;4)-Mur2Ac(oyl-L-Ala-gamma-D-Glu-L-Lys-D-Ala-D-Ala)](n)-di-trans,octa-cis-undecaprenyl diphosphate + beta-D-GlcNAc-(1-&gt;4)-Mur2Ac(oyl-L-Ala-gamma-D-Glu-L-Lys-D-Ala-D-Ala)-di-trans,octa-cis-undecaprenyl diphosphate = [GlcNAc-(1-&gt;4)-Mur2Ac(oyl-L-Ala-gamma-D-Glu-L-Lys-D-Ala-D-Ala)](n+1)-di-trans,octa-cis-undecaprenyl diphosphate + di-trans,octa-cis-undecaprenyl diphosphate + H(+)</text>
        <dbReference type="Rhea" id="RHEA:23708"/>
        <dbReference type="Rhea" id="RHEA-COMP:9602"/>
        <dbReference type="Rhea" id="RHEA-COMP:9603"/>
        <dbReference type="ChEBI" id="CHEBI:15378"/>
        <dbReference type="ChEBI" id="CHEBI:58405"/>
        <dbReference type="ChEBI" id="CHEBI:60033"/>
        <dbReference type="ChEBI" id="CHEBI:78435"/>
        <dbReference type="EC" id="2.4.99.28"/>
    </reaction>
</comment>
<dbReference type="GO" id="GO:0046677">
    <property type="term" value="P:response to antibiotic"/>
    <property type="evidence" value="ECO:0007669"/>
    <property type="project" value="UniProtKB-UniRule"/>
</dbReference>
<comment type="similarity">
    <text evidence="5 23">In the N-terminal section; belongs to the glycosyltransferase 51 family.</text>
</comment>
<keyword evidence="17" id="KW-0511">Multifunctional enzyme</keyword>
<feature type="domain" description="Glycosyl transferase family 51" evidence="28">
    <location>
        <begin position="189"/>
        <end position="358"/>
    </location>
</feature>
<evidence type="ECO:0000256" key="11">
    <source>
        <dbReference type="ARBA" id="ARBA00022679"/>
    </source>
</evidence>
<keyword evidence="12" id="KW-0378">Hydrolase</keyword>
<dbReference type="SUPFAM" id="SSF53955">
    <property type="entry name" value="Lysozyme-like"/>
    <property type="match status" value="1"/>
</dbReference>
<evidence type="ECO:0000256" key="19">
    <source>
        <dbReference type="ARBA" id="ARBA00032454"/>
    </source>
</evidence>
<dbReference type="GO" id="GO:0008955">
    <property type="term" value="F:peptidoglycan glycosyltransferase activity"/>
    <property type="evidence" value="ECO:0007669"/>
    <property type="project" value="UniProtKB-UniRule"/>
</dbReference>
<evidence type="ECO:0000256" key="5">
    <source>
        <dbReference type="ARBA" id="ARBA00007739"/>
    </source>
</evidence>
<comment type="catalytic activity">
    <reaction evidence="20">
        <text>Preferential cleavage: (Ac)2-L-Lys-D-Ala-|-D-Ala. Also transpeptidation of peptidyl-alanyl moieties that are N-acyl substituents of D-alanine.</text>
        <dbReference type="EC" id="3.4.16.4"/>
    </reaction>
</comment>
<dbReference type="InterPro" id="IPR011813">
    <property type="entry name" value="PBP_1b"/>
</dbReference>
<dbReference type="Gene3D" id="3.30.2060.10">
    <property type="entry name" value="Penicillin-binding protein 1b domain"/>
    <property type="match status" value="1"/>
</dbReference>
<feature type="region of interest" description="Disordered" evidence="25">
    <location>
        <begin position="771"/>
        <end position="796"/>
    </location>
</feature>
<comment type="function">
    <text evidence="1 23">Cell wall formation. Synthesis of cross-linked peptidoglycan from the lipid intermediates. The enzyme has a penicillin-insensitive transglycosylase N-terminal domain (formation of linear glycan strands) and a penicillin-sensitive transpeptidase C-terminal domain (cross-linking of the peptide subunits).</text>
</comment>
<evidence type="ECO:0000256" key="6">
    <source>
        <dbReference type="ARBA" id="ARBA00018637"/>
    </source>
</evidence>
<feature type="domain" description="Penicillin-binding protein transpeptidase" evidence="27">
    <location>
        <begin position="454"/>
        <end position="706"/>
    </location>
</feature>
<evidence type="ECO:0000256" key="18">
    <source>
        <dbReference type="ARBA" id="ARBA00023316"/>
    </source>
</evidence>
<evidence type="ECO:0000256" key="1">
    <source>
        <dbReference type="ARBA" id="ARBA00002624"/>
    </source>
</evidence>
<keyword evidence="31" id="KW-1185">Reference proteome</keyword>
<keyword evidence="13 23" id="KW-0133">Cell shape</keyword>
<feature type="domain" description="Bifunctional transglycosylase second" evidence="29">
    <location>
        <begin position="94"/>
        <end position="177"/>
    </location>
</feature>
<feature type="transmembrane region" description="Helical" evidence="26">
    <location>
        <begin position="49"/>
        <end position="67"/>
    </location>
</feature>
<evidence type="ECO:0000256" key="8">
    <source>
        <dbReference type="ARBA" id="ARBA00022645"/>
    </source>
</evidence>
<dbReference type="InterPro" id="IPR028166">
    <property type="entry name" value="UB2H"/>
</dbReference>
<dbReference type="EMBL" id="SLZR01000002">
    <property type="protein sequence ID" value="TCS43033.1"/>
    <property type="molecule type" value="Genomic_DNA"/>
</dbReference>
<dbReference type="GO" id="GO:0005886">
    <property type="term" value="C:plasma membrane"/>
    <property type="evidence" value="ECO:0007669"/>
    <property type="project" value="UniProtKB-SubCell"/>
</dbReference>
<evidence type="ECO:0000256" key="17">
    <source>
        <dbReference type="ARBA" id="ARBA00023268"/>
    </source>
</evidence>
<dbReference type="PANTHER" id="PTHR32282">
    <property type="entry name" value="BINDING PROTEIN TRANSPEPTIDASE, PUTATIVE-RELATED"/>
    <property type="match status" value="1"/>
</dbReference>
<dbReference type="NCBIfam" id="TIGR02071">
    <property type="entry name" value="PBP_1b"/>
    <property type="match status" value="1"/>
</dbReference>
<evidence type="ECO:0000256" key="23">
    <source>
        <dbReference type="PIRNR" id="PIRNR002799"/>
    </source>
</evidence>
<evidence type="ECO:0000256" key="20">
    <source>
        <dbReference type="ARBA" id="ARBA00034000"/>
    </source>
</evidence>
<keyword evidence="14 23" id="KW-0573">Peptidoglycan synthesis</keyword>
<evidence type="ECO:0000256" key="3">
    <source>
        <dbReference type="ARBA" id="ARBA00004752"/>
    </source>
</evidence>
<comment type="similarity">
    <text evidence="4 23">In the C-terminal section; belongs to the transpeptidase family.</text>
</comment>
<dbReference type="Pfam" id="PF00912">
    <property type="entry name" value="Transgly"/>
    <property type="match status" value="1"/>
</dbReference>
<dbReference type="GO" id="GO:0030288">
    <property type="term" value="C:outer membrane-bounded periplasmic space"/>
    <property type="evidence" value="ECO:0007669"/>
    <property type="project" value="TreeGrafter"/>
</dbReference>
<accession>A0A4R3IBL0</accession>
<evidence type="ECO:0000256" key="2">
    <source>
        <dbReference type="ARBA" id="ARBA00004236"/>
    </source>
</evidence>
<evidence type="ECO:0000256" key="25">
    <source>
        <dbReference type="SAM" id="MobiDB-lite"/>
    </source>
</evidence>
<evidence type="ECO:0000256" key="26">
    <source>
        <dbReference type="SAM" id="Phobius"/>
    </source>
</evidence>
<evidence type="ECO:0000259" key="27">
    <source>
        <dbReference type="Pfam" id="PF00905"/>
    </source>
</evidence>
<name>A0A4R3IBL0_9GAMM</name>
<dbReference type="InterPro" id="IPR023346">
    <property type="entry name" value="Lysozyme-like_dom_sf"/>
</dbReference>
<evidence type="ECO:0000256" key="13">
    <source>
        <dbReference type="ARBA" id="ARBA00022960"/>
    </source>
</evidence>
<evidence type="ECO:0000259" key="28">
    <source>
        <dbReference type="Pfam" id="PF00912"/>
    </source>
</evidence>
<dbReference type="OrthoDB" id="9766909at2"/>
<dbReference type="GO" id="GO:0009274">
    <property type="term" value="C:peptidoglycan-based cell wall"/>
    <property type="evidence" value="ECO:0007669"/>
    <property type="project" value="UniProtKB-UniRule"/>
</dbReference>
<dbReference type="GO" id="GO:0009002">
    <property type="term" value="F:serine-type D-Ala-D-Ala carboxypeptidase activity"/>
    <property type="evidence" value="ECO:0007669"/>
    <property type="project" value="UniProtKB-EC"/>
</dbReference>
<dbReference type="GO" id="GO:0009252">
    <property type="term" value="P:peptidoglycan biosynthetic process"/>
    <property type="evidence" value="ECO:0007669"/>
    <property type="project" value="UniProtKB-UniRule"/>
</dbReference>
<keyword evidence="7" id="KW-1003">Cell membrane</keyword>
<proteinExistence type="inferred from homology"/>
<keyword evidence="10 23" id="KW-0328">Glycosyltransferase</keyword>
<evidence type="ECO:0000256" key="10">
    <source>
        <dbReference type="ARBA" id="ARBA00022676"/>
    </source>
</evidence>
<dbReference type="Gene3D" id="3.40.710.10">
    <property type="entry name" value="DD-peptidase/beta-lactamase superfamily"/>
    <property type="match status" value="1"/>
</dbReference>
<feature type="compositionally biased region" description="Basic residues" evidence="25">
    <location>
        <begin position="1"/>
        <end position="15"/>
    </location>
</feature>
<dbReference type="InterPro" id="IPR012338">
    <property type="entry name" value="Beta-lactam/transpept-like"/>
</dbReference>
<evidence type="ECO:0000259" key="29">
    <source>
        <dbReference type="Pfam" id="PF14814"/>
    </source>
</evidence>
<sequence>MTKKTSPKKSSRTTKPKAGSAPKRKTPAKGKSASAKKTAKGRFSWLPKLLLQISLIIVCLIVFWMIYLNAVVREGFEGRRFQIPARVYSEAQELYAGATMRQQTLTALLDQLGYVESSLVNQPGRYKQQGSSIVLYSRGFEFWDGSEQAQRLVVDFSADSIRSITDMAGRSVLLTRLDPLYLGQIYPGVAEDRVLYKLDELPERLVLGLLLVEDDRFFEHWGISFRGIARALWANISSGSARQGGSTLTNQLVKNLYLTPEKTLIRKVNEALMSILLEVHYSKNDILETYMNEVYIGQQGSRSINGFGLGAQFYYGTTLEGLSIQQQAMLVGLIKGPSYYNPRRNPERAKARRDVVLNVWFEQALISESEFNNAINSPLGVTSKPGQADFPAFMEALRLQLATDYRKDDLLAEGLTIYTTLDPVAQAALEDNVHASVSQAERGYGLQSGSLQAAAVMTRPSTADVLAITGNRYAKETGFNRALNAVRPVGSLMKPAVYLAALESGYTLADTISDADVAVSTREGDVWTPRNYDKKSHGNPMLIDALAKSYNQATARLGMQVGLANVFDVIERLGVSDNVPLVPSVMLGAHEMSPFEVAQMYQTLAGNGFYSPLNLIRAVTHPDKGVIQRFNLKVDQRFKPEVIYLLQAALHEATQTGTGARIARDLPPYWWAAGKTGTTDENRDAWYAGFTGDRQLVVWVGRDDNEPTPLTGSSGALPIWIRVMDQLQPVQDRRSTPVGVNYYSVNDAGIEVPDWCGNTRDIPFAAGSKPAKGLGCHNSEQNSETDKKSWWQKVFN</sequence>
<protein>
    <recommendedName>
        <fullName evidence="6 22">Penicillin-binding protein 1B</fullName>
        <shortName evidence="23">PBP-1b</shortName>
        <shortName evidence="23">PBP1b</shortName>
    </recommendedName>
    <alternativeName>
        <fullName evidence="19 23">Murein polymerase</fullName>
    </alternativeName>
</protein>
<evidence type="ECO:0000256" key="16">
    <source>
        <dbReference type="ARBA" id="ARBA00023251"/>
    </source>
</evidence>
<dbReference type="Gene3D" id="1.10.3810.10">
    <property type="entry name" value="Biosynthetic peptidoglycan transglycosylase-like"/>
    <property type="match status" value="1"/>
</dbReference>
<dbReference type="GO" id="GO:0008360">
    <property type="term" value="P:regulation of cell shape"/>
    <property type="evidence" value="ECO:0007669"/>
    <property type="project" value="UniProtKB-UniRule"/>
</dbReference>
<evidence type="ECO:0000256" key="24">
    <source>
        <dbReference type="PIRSR" id="PIRSR002799-1"/>
    </source>
</evidence>
<dbReference type="RefSeq" id="WP_132699599.1">
    <property type="nucleotide sequence ID" value="NZ_SLZR01000002.1"/>
</dbReference>
<dbReference type="GO" id="GO:0071555">
    <property type="term" value="P:cell wall organization"/>
    <property type="evidence" value="ECO:0007669"/>
    <property type="project" value="UniProtKB-UniRule"/>
</dbReference>
<dbReference type="PIRSF" id="PIRSF002799">
    <property type="entry name" value="PBP_1b"/>
    <property type="match status" value="1"/>
</dbReference>
<evidence type="ECO:0000256" key="22">
    <source>
        <dbReference type="NCBIfam" id="TIGR02071"/>
    </source>
</evidence>
<keyword evidence="9" id="KW-0645">Protease</keyword>
<dbReference type="InterPro" id="IPR001264">
    <property type="entry name" value="Glyco_trans_51"/>
</dbReference>
<keyword evidence="18 23" id="KW-0961">Cell wall biogenesis/degradation</keyword>
<dbReference type="AlphaFoldDB" id="A0A4R3IBL0"/>
<keyword evidence="15 26" id="KW-0472">Membrane</keyword>
<dbReference type="Pfam" id="PF14814">
    <property type="entry name" value="UB2H"/>
    <property type="match status" value="1"/>
</dbReference>
<gene>
    <name evidence="30" type="ORF">BCF53_10256</name>
</gene>
<evidence type="ECO:0000256" key="15">
    <source>
        <dbReference type="ARBA" id="ARBA00023136"/>
    </source>
</evidence>
<evidence type="ECO:0000256" key="12">
    <source>
        <dbReference type="ARBA" id="ARBA00022801"/>
    </source>
</evidence>
<evidence type="ECO:0000256" key="14">
    <source>
        <dbReference type="ARBA" id="ARBA00022984"/>
    </source>
</evidence>
<evidence type="ECO:0000256" key="7">
    <source>
        <dbReference type="ARBA" id="ARBA00022475"/>
    </source>
</evidence>
<evidence type="ECO:0000256" key="21">
    <source>
        <dbReference type="ARBA" id="ARBA00049902"/>
    </source>
</evidence>
<dbReference type="PANTHER" id="PTHR32282:SF11">
    <property type="entry name" value="PENICILLIN-BINDING PROTEIN 1B"/>
    <property type="match status" value="1"/>
</dbReference>
<evidence type="ECO:0000313" key="30">
    <source>
        <dbReference type="EMBL" id="TCS43033.1"/>
    </source>
</evidence>
<dbReference type="InterPro" id="IPR036950">
    <property type="entry name" value="PBP_transglycosylase"/>
</dbReference>
<evidence type="ECO:0000313" key="31">
    <source>
        <dbReference type="Proteomes" id="UP000295793"/>
    </source>
</evidence>
<comment type="subcellular location">
    <subcellularLocation>
        <location evidence="2">Cell membrane</location>
    </subcellularLocation>
</comment>
<feature type="active site" description="Acyl-ester intermediate; for transpeptidase activity" evidence="24">
    <location>
        <position position="491"/>
    </location>
</feature>
<keyword evidence="8" id="KW-0121">Carboxypeptidase</keyword>
<dbReference type="SUPFAM" id="SSF56601">
    <property type="entry name" value="beta-lactamase/transpeptidase-like"/>
    <property type="match status" value="1"/>
</dbReference>
<keyword evidence="11 23" id="KW-0808">Transferase</keyword>
<dbReference type="GO" id="GO:0008658">
    <property type="term" value="F:penicillin binding"/>
    <property type="evidence" value="ECO:0007669"/>
    <property type="project" value="UniProtKB-UniRule"/>
</dbReference>
<dbReference type="GO" id="GO:0006508">
    <property type="term" value="P:proteolysis"/>
    <property type="evidence" value="ECO:0007669"/>
    <property type="project" value="UniProtKB-KW"/>
</dbReference>
<evidence type="ECO:0000256" key="4">
    <source>
        <dbReference type="ARBA" id="ARBA00007090"/>
    </source>
</evidence>
<feature type="active site" description="Proton donor; for transglycosylase activity" evidence="24">
    <location>
        <position position="213"/>
    </location>
</feature>
<comment type="caution">
    <text evidence="30">The sequence shown here is derived from an EMBL/GenBank/DDBJ whole genome shotgun (WGS) entry which is preliminary data.</text>
</comment>
<reference evidence="30 31" key="1">
    <citation type="submission" date="2019-03" db="EMBL/GenBank/DDBJ databases">
        <title>Genomic Encyclopedia of Archaeal and Bacterial Type Strains, Phase II (KMG-II): from individual species to whole genera.</title>
        <authorList>
            <person name="Goeker M."/>
        </authorList>
    </citation>
    <scope>NUCLEOTIDE SEQUENCE [LARGE SCALE GENOMIC DNA]</scope>
    <source>
        <strain evidence="30 31">DSM 15388</strain>
    </source>
</reference>
<dbReference type="Pfam" id="PF00905">
    <property type="entry name" value="Transpeptidase"/>
    <property type="match status" value="1"/>
</dbReference>
<keyword evidence="26" id="KW-1133">Transmembrane helix</keyword>
<organism evidence="30 31">
    <name type="scientific">Reinekea marinisedimentorum</name>
    <dbReference type="NCBI Taxonomy" id="230495"/>
    <lineage>
        <taxon>Bacteria</taxon>
        <taxon>Pseudomonadati</taxon>
        <taxon>Pseudomonadota</taxon>
        <taxon>Gammaproteobacteria</taxon>
        <taxon>Oceanospirillales</taxon>
        <taxon>Saccharospirillaceae</taxon>
        <taxon>Reinekea</taxon>
    </lineage>
</organism>
<comment type="pathway">
    <text evidence="3 23">Cell wall biogenesis; peptidoglycan biosynthesis.</text>
</comment>
<keyword evidence="26" id="KW-0812">Transmembrane</keyword>
<dbReference type="InterPro" id="IPR050396">
    <property type="entry name" value="Glycosyltr_51/Transpeptidase"/>
</dbReference>
<feature type="region of interest" description="Disordered" evidence="25">
    <location>
        <begin position="1"/>
        <end position="35"/>
    </location>
</feature>
<dbReference type="Proteomes" id="UP000295793">
    <property type="component" value="Unassembled WGS sequence"/>
</dbReference>
<dbReference type="InterPro" id="IPR001460">
    <property type="entry name" value="PCN-bd_Tpept"/>
</dbReference>
<evidence type="ECO:0000256" key="9">
    <source>
        <dbReference type="ARBA" id="ARBA00022670"/>
    </source>
</evidence>